<keyword evidence="3" id="KW-1185">Reference proteome</keyword>
<dbReference type="AlphaFoldDB" id="A0AAE0YT71"/>
<dbReference type="EMBL" id="JAWDGP010005470">
    <property type="protein sequence ID" value="KAK3756804.1"/>
    <property type="molecule type" value="Genomic_DNA"/>
</dbReference>
<evidence type="ECO:0000256" key="1">
    <source>
        <dbReference type="SAM" id="Phobius"/>
    </source>
</evidence>
<protein>
    <submittedName>
        <fullName evidence="2">Uncharacterized protein</fullName>
    </submittedName>
</protein>
<gene>
    <name evidence="2" type="ORF">RRG08_003922</name>
</gene>
<sequence length="92" mass="10143">MSYKGEFSKLNNQRLCLAFSHCPFRNPQSGIQNTVFCSVGICSIILVIKLSGMKTLINSIRGEECSRFVFSGLGPALEAKRSISTTCRVVDH</sequence>
<evidence type="ECO:0000313" key="2">
    <source>
        <dbReference type="EMBL" id="KAK3756804.1"/>
    </source>
</evidence>
<organism evidence="2 3">
    <name type="scientific">Elysia crispata</name>
    <name type="common">lettuce slug</name>
    <dbReference type="NCBI Taxonomy" id="231223"/>
    <lineage>
        <taxon>Eukaryota</taxon>
        <taxon>Metazoa</taxon>
        <taxon>Spiralia</taxon>
        <taxon>Lophotrochozoa</taxon>
        <taxon>Mollusca</taxon>
        <taxon>Gastropoda</taxon>
        <taxon>Heterobranchia</taxon>
        <taxon>Euthyneura</taxon>
        <taxon>Panpulmonata</taxon>
        <taxon>Sacoglossa</taxon>
        <taxon>Placobranchoidea</taxon>
        <taxon>Plakobranchidae</taxon>
        <taxon>Elysia</taxon>
    </lineage>
</organism>
<comment type="caution">
    <text evidence="2">The sequence shown here is derived from an EMBL/GenBank/DDBJ whole genome shotgun (WGS) entry which is preliminary data.</text>
</comment>
<name>A0AAE0YT71_9GAST</name>
<keyword evidence="1" id="KW-0472">Membrane</keyword>
<reference evidence="2" key="1">
    <citation type="journal article" date="2023" name="G3 (Bethesda)">
        <title>A reference genome for the long-term kleptoplast-retaining sea slug Elysia crispata morphotype clarki.</title>
        <authorList>
            <person name="Eastman K.E."/>
            <person name="Pendleton A.L."/>
            <person name="Shaikh M.A."/>
            <person name="Suttiyut T."/>
            <person name="Ogas R."/>
            <person name="Tomko P."/>
            <person name="Gavelis G."/>
            <person name="Widhalm J.R."/>
            <person name="Wisecaver J.H."/>
        </authorList>
    </citation>
    <scope>NUCLEOTIDE SEQUENCE</scope>
    <source>
        <strain evidence="2">ECLA1</strain>
    </source>
</reference>
<keyword evidence="1" id="KW-1133">Transmembrane helix</keyword>
<feature type="transmembrane region" description="Helical" evidence="1">
    <location>
        <begin position="30"/>
        <end position="51"/>
    </location>
</feature>
<evidence type="ECO:0000313" key="3">
    <source>
        <dbReference type="Proteomes" id="UP001283361"/>
    </source>
</evidence>
<dbReference type="Proteomes" id="UP001283361">
    <property type="component" value="Unassembled WGS sequence"/>
</dbReference>
<keyword evidence="1" id="KW-0812">Transmembrane</keyword>
<accession>A0AAE0YT71</accession>
<proteinExistence type="predicted"/>